<gene>
    <name evidence="4" type="ordered locus">LFE_1111</name>
</gene>
<dbReference type="Pfam" id="PF00672">
    <property type="entry name" value="HAMP"/>
    <property type="match status" value="1"/>
</dbReference>
<evidence type="ECO:0000259" key="2">
    <source>
        <dbReference type="PROSITE" id="PS50125"/>
    </source>
</evidence>
<dbReference type="GO" id="GO:0004016">
    <property type="term" value="F:adenylate cyclase activity"/>
    <property type="evidence" value="ECO:0007669"/>
    <property type="project" value="UniProtKB-ARBA"/>
</dbReference>
<dbReference type="GO" id="GO:0035556">
    <property type="term" value="P:intracellular signal transduction"/>
    <property type="evidence" value="ECO:0007669"/>
    <property type="project" value="InterPro"/>
</dbReference>
<feature type="transmembrane region" description="Helical" evidence="1">
    <location>
        <begin position="13"/>
        <end position="36"/>
    </location>
</feature>
<evidence type="ECO:0000313" key="4">
    <source>
        <dbReference type="EMBL" id="BAM06804.1"/>
    </source>
</evidence>
<dbReference type="AlphaFoldDB" id="I0INF5"/>
<dbReference type="GO" id="GO:0016020">
    <property type="term" value="C:membrane"/>
    <property type="evidence" value="ECO:0007669"/>
    <property type="project" value="InterPro"/>
</dbReference>
<keyword evidence="1" id="KW-0472">Membrane</keyword>
<dbReference type="PROSITE" id="PS50885">
    <property type="entry name" value="HAMP"/>
    <property type="match status" value="1"/>
</dbReference>
<feature type="transmembrane region" description="Helical" evidence="1">
    <location>
        <begin position="170"/>
        <end position="192"/>
    </location>
</feature>
<dbReference type="Gene3D" id="3.30.70.1230">
    <property type="entry name" value="Nucleotide cyclase"/>
    <property type="match status" value="1"/>
</dbReference>
<dbReference type="SUPFAM" id="SSF158472">
    <property type="entry name" value="HAMP domain-like"/>
    <property type="match status" value="1"/>
</dbReference>
<dbReference type="InterPro" id="IPR029787">
    <property type="entry name" value="Nucleotide_cyclase"/>
</dbReference>
<accession>I0INF5</accession>
<dbReference type="SMART" id="SM00304">
    <property type="entry name" value="HAMP"/>
    <property type="match status" value="1"/>
</dbReference>
<proteinExistence type="predicted"/>
<dbReference type="CDD" id="cd06225">
    <property type="entry name" value="HAMP"/>
    <property type="match status" value="1"/>
</dbReference>
<dbReference type="SMART" id="SM00044">
    <property type="entry name" value="CYCc"/>
    <property type="match status" value="1"/>
</dbReference>
<evidence type="ECO:0000256" key="1">
    <source>
        <dbReference type="SAM" id="Phobius"/>
    </source>
</evidence>
<name>I0INF5_LEPFC</name>
<sequence>MVSKNFSMIKMPLFYKIFIFSLSIFLIAILEGDYLLENQIEGRIQVLLENETKMIALQMAKTIAAPLLLENRLQIENVLANPPAGSGISRLLILGMDKKIIADTREGVLNRKISDYLKSLRKGSTIRIIPDIDQGNDALLVTPILYAGIRIGTLLVIFSEDPVLAAQKDIRHSFLIISLFGAILSFFGALILSRMLSRPVRELHRATQAIGKGDLSVTVIPSSNDELGDLVLAFNGMITELKKSDALKNALTRYVSRDIAERVMEHPELIHVGGIRQKVVILFADIRGFSTLSENLPSEQVVTLLNEYYLPMFEIILSHSGYISNIMGDGIMVVFGIPEFLPSNPDSALKCAISLQSAIALESSKRVSEGSPVVEFGIGIHLGDCIVGNIGSGSRMEYTVVGQAVNIASRIESLSGPGEILISEDLKEALHGEIHCSPPQQVLLKGIESPVRILKVLEPG</sequence>
<dbReference type="InterPro" id="IPR050697">
    <property type="entry name" value="Adenylyl/Guanylyl_Cyclase_3/4"/>
</dbReference>
<dbReference type="Proteomes" id="UP000007382">
    <property type="component" value="Chromosome"/>
</dbReference>
<dbReference type="STRING" id="1162668.LFE_1111"/>
<dbReference type="eggNOG" id="COG2972">
    <property type="taxonomic scope" value="Bacteria"/>
</dbReference>
<keyword evidence="1" id="KW-1133">Transmembrane helix</keyword>
<keyword evidence="5" id="KW-1185">Reference proteome</keyword>
<reference evidence="5" key="2">
    <citation type="submission" date="2012-03" db="EMBL/GenBank/DDBJ databases">
        <title>The complete genome sequence of the pioneer microbe on fresh volcanic deposit, Leptospirillum ferrooxidans strain C2-3.</title>
        <authorList>
            <person name="Fujimura R."/>
            <person name="Sato Y."/>
            <person name="Nishizawa T."/>
            <person name="Nanba K."/>
            <person name="Oshima K."/>
            <person name="Hattori M."/>
            <person name="Kamijo T."/>
            <person name="Ohta H."/>
        </authorList>
    </citation>
    <scope>NUCLEOTIDE SEQUENCE [LARGE SCALE GENOMIC DNA]</scope>
    <source>
        <strain evidence="5">C2-3</strain>
    </source>
</reference>
<dbReference type="PROSITE" id="PS50125">
    <property type="entry name" value="GUANYLATE_CYCLASE_2"/>
    <property type="match status" value="1"/>
</dbReference>
<dbReference type="PANTHER" id="PTHR43081">
    <property type="entry name" value="ADENYLATE CYCLASE, TERMINAL-DIFFERENTIATION SPECIFIC-RELATED"/>
    <property type="match status" value="1"/>
</dbReference>
<feature type="transmembrane region" description="Helical" evidence="1">
    <location>
        <begin position="138"/>
        <end position="158"/>
    </location>
</feature>
<dbReference type="HOGENOM" id="CLU_042376_0_0_0"/>
<dbReference type="KEGG" id="lfc:LFE_1111"/>
<feature type="domain" description="HAMP" evidence="3">
    <location>
        <begin position="194"/>
        <end position="246"/>
    </location>
</feature>
<dbReference type="Gene3D" id="6.10.340.10">
    <property type="match status" value="1"/>
</dbReference>
<dbReference type="GO" id="GO:0006171">
    <property type="term" value="P:cAMP biosynthetic process"/>
    <property type="evidence" value="ECO:0007669"/>
    <property type="project" value="TreeGrafter"/>
</dbReference>
<protein>
    <submittedName>
        <fullName evidence="4">Putative adenylate/guanylate cyclase</fullName>
    </submittedName>
</protein>
<dbReference type="eggNOG" id="COG2114">
    <property type="taxonomic scope" value="Bacteria"/>
</dbReference>
<reference evidence="4 5" key="1">
    <citation type="journal article" date="2012" name="J. Bacteriol.">
        <title>Complete Genome Sequence of Leptospirillum ferrooxidans Strain C2-3, Isolated from a Fresh Volcanic Ash Deposit on the Island of Miyake, Japan.</title>
        <authorList>
            <person name="Fujimura R."/>
            <person name="Sato Y."/>
            <person name="Nishizawa T."/>
            <person name="Oshima K."/>
            <person name="Kim S.-W."/>
            <person name="Hattori M."/>
            <person name="Kamijo T."/>
            <person name="Ohta H."/>
        </authorList>
    </citation>
    <scope>NUCLEOTIDE SEQUENCE [LARGE SCALE GENOMIC DNA]</scope>
    <source>
        <strain evidence="4 5">C2-3</strain>
    </source>
</reference>
<dbReference type="EMBL" id="AP012342">
    <property type="protein sequence ID" value="BAM06804.1"/>
    <property type="molecule type" value="Genomic_DNA"/>
</dbReference>
<dbReference type="CDD" id="cd07302">
    <property type="entry name" value="CHD"/>
    <property type="match status" value="1"/>
</dbReference>
<evidence type="ECO:0000313" key="5">
    <source>
        <dbReference type="Proteomes" id="UP000007382"/>
    </source>
</evidence>
<dbReference type="PANTHER" id="PTHR43081:SF1">
    <property type="entry name" value="ADENYLATE CYCLASE, TERMINAL-DIFFERENTIATION SPECIFIC"/>
    <property type="match status" value="1"/>
</dbReference>
<dbReference type="InterPro" id="IPR003660">
    <property type="entry name" value="HAMP_dom"/>
</dbReference>
<organism evidence="4 5">
    <name type="scientific">Leptospirillum ferrooxidans (strain C2-3)</name>
    <dbReference type="NCBI Taxonomy" id="1162668"/>
    <lineage>
        <taxon>Bacteria</taxon>
        <taxon>Pseudomonadati</taxon>
        <taxon>Nitrospirota</taxon>
        <taxon>Nitrospiria</taxon>
        <taxon>Nitrospirales</taxon>
        <taxon>Nitrospiraceae</taxon>
        <taxon>Leptospirillum</taxon>
    </lineage>
</organism>
<evidence type="ECO:0000259" key="3">
    <source>
        <dbReference type="PROSITE" id="PS50885"/>
    </source>
</evidence>
<dbReference type="SUPFAM" id="SSF55073">
    <property type="entry name" value="Nucleotide cyclase"/>
    <property type="match status" value="1"/>
</dbReference>
<dbReference type="InterPro" id="IPR001054">
    <property type="entry name" value="A/G_cyclase"/>
</dbReference>
<dbReference type="Pfam" id="PF00211">
    <property type="entry name" value="Guanylate_cyc"/>
    <property type="match status" value="1"/>
</dbReference>
<feature type="domain" description="Guanylate cyclase" evidence="2">
    <location>
        <begin position="280"/>
        <end position="412"/>
    </location>
</feature>
<keyword evidence="1" id="KW-0812">Transmembrane</keyword>
<dbReference type="PATRIC" id="fig|1162668.3.peg.1288"/>